<dbReference type="InterPro" id="IPR023393">
    <property type="entry name" value="START-like_dom_sf"/>
</dbReference>
<name>A0ABY5NTT4_9FLAO</name>
<dbReference type="SUPFAM" id="SSF55961">
    <property type="entry name" value="Bet v1-like"/>
    <property type="match status" value="1"/>
</dbReference>
<dbReference type="Gene3D" id="3.30.530.20">
    <property type="match status" value="1"/>
</dbReference>
<dbReference type="RefSeq" id="WP_257499924.1">
    <property type="nucleotide sequence ID" value="NZ_CP102382.1"/>
</dbReference>
<evidence type="ECO:0000313" key="1">
    <source>
        <dbReference type="EMBL" id="UUV22006.1"/>
    </source>
</evidence>
<sequence>MRYQLKRTQQLYCDIETAWQFFSSPHNLAVITPKEMGFDVLTALNGESIYVGQEIAYKITPLLNIPMRWTTLITQVDEGKSFTDFQKKGPYKYWNHFHEFIPNEEGVLMNDTVDYELPLGPIGNIAHKLMVQKKLEHIFNYRYKVLEKLFANK</sequence>
<dbReference type="EMBL" id="CP102382">
    <property type="protein sequence ID" value="UUV22006.1"/>
    <property type="molecule type" value="Genomic_DNA"/>
</dbReference>
<evidence type="ECO:0000313" key="2">
    <source>
        <dbReference type="Proteomes" id="UP001317001"/>
    </source>
</evidence>
<accession>A0ABY5NTT4</accession>
<proteinExistence type="predicted"/>
<dbReference type="Proteomes" id="UP001317001">
    <property type="component" value="Chromosome"/>
</dbReference>
<reference evidence="1 2" key="1">
    <citation type="submission" date="2022-08" db="EMBL/GenBank/DDBJ databases">
        <title>Myroides zhujiangensis sp. nov., a novel bacterium isolated from sediment in the Pearl River Estuary.</title>
        <authorList>
            <person name="Cui L."/>
        </authorList>
    </citation>
    <scope>NUCLEOTIDE SEQUENCE [LARGE SCALE GENOMIC DNA]</scope>
    <source>
        <strain evidence="1 2">SCSIO 72103</strain>
    </source>
</reference>
<keyword evidence="2" id="KW-1185">Reference proteome</keyword>
<gene>
    <name evidence="1" type="ORF">NPX36_02880</name>
</gene>
<organism evidence="1 2">
    <name type="scientific">Paenimyroides aestuarii</name>
    <dbReference type="NCBI Taxonomy" id="2968490"/>
    <lineage>
        <taxon>Bacteria</taxon>
        <taxon>Pseudomonadati</taxon>
        <taxon>Bacteroidota</taxon>
        <taxon>Flavobacteriia</taxon>
        <taxon>Flavobacteriales</taxon>
        <taxon>Flavobacteriaceae</taxon>
        <taxon>Paenimyroides</taxon>
    </lineage>
</organism>
<dbReference type="CDD" id="cd07820">
    <property type="entry name" value="SRPBCC_3"/>
    <property type="match status" value="1"/>
</dbReference>
<protein>
    <submittedName>
        <fullName evidence="1">SRPBCC family protein</fullName>
    </submittedName>
</protein>